<feature type="domain" description="F-box" evidence="1">
    <location>
        <begin position="1"/>
        <end position="45"/>
    </location>
</feature>
<dbReference type="EMBL" id="VCGU01000003">
    <property type="protein sequence ID" value="TRY78030.1"/>
    <property type="molecule type" value="Genomic_DNA"/>
</dbReference>
<evidence type="ECO:0000313" key="3">
    <source>
        <dbReference type="Proteomes" id="UP000318571"/>
    </source>
</evidence>
<protein>
    <recommendedName>
        <fullName evidence="1">F-box domain-containing protein</fullName>
    </recommendedName>
</protein>
<accession>A0A553PK17</accession>
<dbReference type="InterPro" id="IPR001810">
    <property type="entry name" value="F-box_dom"/>
</dbReference>
<reference evidence="2 3" key="1">
    <citation type="journal article" date="2018" name="Nat. Ecol. Evol.">
        <title>Genomic signatures of mitonuclear coevolution across populations of Tigriopus californicus.</title>
        <authorList>
            <person name="Barreto F.S."/>
            <person name="Watson E.T."/>
            <person name="Lima T.G."/>
            <person name="Willett C.S."/>
            <person name="Edmands S."/>
            <person name="Li W."/>
            <person name="Burton R.S."/>
        </authorList>
    </citation>
    <scope>NUCLEOTIDE SEQUENCE [LARGE SCALE GENOMIC DNA]</scope>
    <source>
        <strain evidence="2 3">San Diego</strain>
    </source>
</reference>
<organism evidence="2 3">
    <name type="scientific">Tigriopus californicus</name>
    <name type="common">Marine copepod</name>
    <dbReference type="NCBI Taxonomy" id="6832"/>
    <lineage>
        <taxon>Eukaryota</taxon>
        <taxon>Metazoa</taxon>
        <taxon>Ecdysozoa</taxon>
        <taxon>Arthropoda</taxon>
        <taxon>Crustacea</taxon>
        <taxon>Multicrustacea</taxon>
        <taxon>Hexanauplia</taxon>
        <taxon>Copepoda</taxon>
        <taxon>Harpacticoida</taxon>
        <taxon>Harpacticidae</taxon>
        <taxon>Tigriopus</taxon>
    </lineage>
</organism>
<sequence>MELSGLPQEIHHAIFKHLGHEELENLALLHNSRIQQSLESMWVKTKVCGIWNYYSDNFWLTLHSMTGNLRRKQFHLGSTPNSHLIREYIPSPGRETKALEVIAQHKFRTMSGSNIDPLRTPPSLSVIFDPTNDGIPVKLTLNRIQGDPNEILLSRTHGHYLLLQSPTRLFFLDVKAQELLWHRRYIHHNNDGQALDFVVNDKGIFLTMKKTSTRGIFIIMVQFGFDNGDISALQAKQSLDFIFDSTDTGIIMNARRGRVRRRFYNCFQLEDVLSTWLDGDRLLVLVKTSQKNPSPILSRWKSSRLYKEDTALFKAWQEDTSLG</sequence>
<comment type="caution">
    <text evidence="2">The sequence shown here is derived from an EMBL/GenBank/DDBJ whole genome shotgun (WGS) entry which is preliminary data.</text>
</comment>
<evidence type="ECO:0000313" key="2">
    <source>
        <dbReference type="EMBL" id="TRY78030.1"/>
    </source>
</evidence>
<name>A0A553PK17_TIGCA</name>
<gene>
    <name evidence="2" type="ORF">TCAL_16702</name>
</gene>
<proteinExistence type="predicted"/>
<dbReference type="PROSITE" id="PS50181">
    <property type="entry name" value="FBOX"/>
    <property type="match status" value="1"/>
</dbReference>
<dbReference type="Proteomes" id="UP000318571">
    <property type="component" value="Chromosome 11"/>
</dbReference>
<keyword evidence="3" id="KW-1185">Reference proteome</keyword>
<evidence type="ECO:0000259" key="1">
    <source>
        <dbReference type="PROSITE" id="PS50181"/>
    </source>
</evidence>
<dbReference type="AlphaFoldDB" id="A0A553PK17"/>